<name>A0A0B7ATY6_9EUPU</name>
<proteinExistence type="predicted"/>
<dbReference type="EMBL" id="HACG01037623">
    <property type="protein sequence ID" value="CEK84488.1"/>
    <property type="molecule type" value="Transcribed_RNA"/>
</dbReference>
<feature type="non-terminal residue" evidence="2">
    <location>
        <position position="53"/>
    </location>
</feature>
<gene>
    <name evidence="2" type="primary">ORF142886</name>
    <name evidence="1" type="synonym">ORF142881</name>
</gene>
<dbReference type="EMBL" id="HACG01037624">
    <property type="protein sequence ID" value="CEK84489.1"/>
    <property type="molecule type" value="Transcribed_RNA"/>
</dbReference>
<accession>A0A0B7ATY6</accession>
<protein>
    <submittedName>
        <fullName evidence="2">Uncharacterized protein</fullName>
    </submittedName>
</protein>
<dbReference type="AlphaFoldDB" id="A0A0B7ATY6"/>
<evidence type="ECO:0000313" key="2">
    <source>
        <dbReference type="EMBL" id="CEK84489.1"/>
    </source>
</evidence>
<sequence length="53" mass="5997">MSFHTGHKTCRLVQNNVVVIVCQQRQKNYILLHTNTTNLMSHSTGGMLSVMSH</sequence>
<organism evidence="2">
    <name type="scientific">Arion vulgaris</name>
    <dbReference type="NCBI Taxonomy" id="1028688"/>
    <lineage>
        <taxon>Eukaryota</taxon>
        <taxon>Metazoa</taxon>
        <taxon>Spiralia</taxon>
        <taxon>Lophotrochozoa</taxon>
        <taxon>Mollusca</taxon>
        <taxon>Gastropoda</taxon>
        <taxon>Heterobranchia</taxon>
        <taxon>Euthyneura</taxon>
        <taxon>Panpulmonata</taxon>
        <taxon>Eupulmonata</taxon>
        <taxon>Stylommatophora</taxon>
        <taxon>Helicina</taxon>
        <taxon>Arionoidea</taxon>
        <taxon>Arionidae</taxon>
        <taxon>Arion</taxon>
    </lineage>
</organism>
<reference evidence="2" key="1">
    <citation type="submission" date="2014-12" db="EMBL/GenBank/DDBJ databases">
        <title>Insight into the proteome of Arion vulgaris.</title>
        <authorList>
            <person name="Aradska J."/>
            <person name="Bulat T."/>
            <person name="Smidak R."/>
            <person name="Sarate P."/>
            <person name="Gangsoo J."/>
            <person name="Sialana F."/>
            <person name="Bilban M."/>
            <person name="Lubec G."/>
        </authorList>
    </citation>
    <scope>NUCLEOTIDE SEQUENCE</scope>
    <source>
        <tissue evidence="2">Skin</tissue>
    </source>
</reference>
<evidence type="ECO:0000313" key="1">
    <source>
        <dbReference type="EMBL" id="CEK84488.1"/>
    </source>
</evidence>